<proteinExistence type="predicted"/>
<accession>A0A7J8GKV7</accession>
<evidence type="ECO:0000313" key="1">
    <source>
        <dbReference type="EMBL" id="KAF6460596.1"/>
    </source>
</evidence>
<name>A0A7J8GKV7_MOLMO</name>
<gene>
    <name evidence="1" type="ORF">HJG59_011506</name>
</gene>
<comment type="caution">
    <text evidence="1">The sequence shown here is derived from an EMBL/GenBank/DDBJ whole genome shotgun (WGS) entry which is preliminary data.</text>
</comment>
<protein>
    <submittedName>
        <fullName evidence="1">Uncharacterized protein</fullName>
    </submittedName>
</protein>
<keyword evidence="2" id="KW-1185">Reference proteome</keyword>
<dbReference type="InParanoid" id="A0A7J8GKV7"/>
<evidence type="ECO:0000313" key="2">
    <source>
        <dbReference type="Proteomes" id="UP000550707"/>
    </source>
</evidence>
<dbReference type="Proteomes" id="UP000550707">
    <property type="component" value="Unassembled WGS sequence"/>
</dbReference>
<dbReference type="AlphaFoldDB" id="A0A7J8GKV7"/>
<reference evidence="1 2" key="1">
    <citation type="journal article" date="2020" name="Nature">
        <title>Six reference-quality genomes reveal evolution of bat adaptations.</title>
        <authorList>
            <person name="Jebb D."/>
            <person name="Huang Z."/>
            <person name="Pippel M."/>
            <person name="Hughes G.M."/>
            <person name="Lavrichenko K."/>
            <person name="Devanna P."/>
            <person name="Winkler S."/>
            <person name="Jermiin L.S."/>
            <person name="Skirmuntt E.C."/>
            <person name="Katzourakis A."/>
            <person name="Burkitt-Gray L."/>
            <person name="Ray D.A."/>
            <person name="Sullivan K.A.M."/>
            <person name="Roscito J.G."/>
            <person name="Kirilenko B.M."/>
            <person name="Davalos L.M."/>
            <person name="Corthals A.P."/>
            <person name="Power M.L."/>
            <person name="Jones G."/>
            <person name="Ransome R.D."/>
            <person name="Dechmann D.K.N."/>
            <person name="Locatelli A.G."/>
            <person name="Puechmaille S.J."/>
            <person name="Fedrigo O."/>
            <person name="Jarvis E.D."/>
            <person name="Hiller M."/>
            <person name="Vernes S.C."/>
            <person name="Myers E.W."/>
            <person name="Teeling E.C."/>
        </authorList>
    </citation>
    <scope>NUCLEOTIDE SEQUENCE [LARGE SCALE GENOMIC DNA]</scope>
    <source>
        <strain evidence="1">MMolMol1</strain>
        <tissue evidence="1">Muscle</tissue>
    </source>
</reference>
<sequence>MSLACRKLAGSSMLLLIHPKDLTVYRLYAMHWARCWTFKEDLCQSVTKSTCLRTGQRALPRAGGSGAGVGQRRRPPADVGLGCGQAEALVCTVMELFPPLRRARGSISAQLEYVACTQEKGRRGFRGAASSFSR</sequence>
<dbReference type="EMBL" id="JACASF010000009">
    <property type="protein sequence ID" value="KAF6460596.1"/>
    <property type="molecule type" value="Genomic_DNA"/>
</dbReference>
<organism evidence="1 2">
    <name type="scientific">Molossus molossus</name>
    <name type="common">Pallas' mastiff bat</name>
    <name type="synonym">Vespertilio molossus</name>
    <dbReference type="NCBI Taxonomy" id="27622"/>
    <lineage>
        <taxon>Eukaryota</taxon>
        <taxon>Metazoa</taxon>
        <taxon>Chordata</taxon>
        <taxon>Craniata</taxon>
        <taxon>Vertebrata</taxon>
        <taxon>Euteleostomi</taxon>
        <taxon>Mammalia</taxon>
        <taxon>Eutheria</taxon>
        <taxon>Laurasiatheria</taxon>
        <taxon>Chiroptera</taxon>
        <taxon>Yangochiroptera</taxon>
        <taxon>Molossidae</taxon>
        <taxon>Molossus</taxon>
    </lineage>
</organism>